<evidence type="ECO:0000256" key="4">
    <source>
        <dbReference type="ARBA" id="ARBA00023002"/>
    </source>
</evidence>
<dbReference type="STRING" id="1448308.A0A2T2NIJ4"/>
<dbReference type="PANTHER" id="PTHR43364:SF9">
    <property type="entry name" value="OXIDOREDUCTASE"/>
    <property type="match status" value="1"/>
</dbReference>
<dbReference type="Pfam" id="PF00248">
    <property type="entry name" value="Aldo_ket_red"/>
    <property type="match status" value="1"/>
</dbReference>
<dbReference type="InterPro" id="IPR036812">
    <property type="entry name" value="NAD(P)_OxRdtase_dom_sf"/>
</dbReference>
<keyword evidence="4" id="KW-0560">Oxidoreductase</keyword>
<sequence>MPLQPAPKLNSQTLREMPRSLHQSINATKVEYRKLGNSGLRISNPILGCMHFGSSKWFDWVLDETESIAVLKEAYDRGINTWDTANVYSNGHSESIIRKALKIHSIPRHKVVIMTKCFRPVTDPEVDPNPGSIMAMFGTEAQTSKDYVNQCGLSRTAIFKQVEDSLKRLDTEYIDVLQIHRFDHSVPPEETMKALHDLIQANKVRYIGASSMWAHELAILQHTAERNGWTKFISMQNHYNLLYREEEREMIKYCRMTGVGLIPWSPLASGRLARPFNGANAATTTRSAQGPVYESDNEVENREIIRRTQHVADTHGWPISHVALAWLNKRVTAPVIGLSSAARMDEALGARNKVLSDIEEKYLEEPYRPQRVQGHS</sequence>
<evidence type="ECO:0000256" key="1">
    <source>
        <dbReference type="ARBA" id="ARBA00004685"/>
    </source>
</evidence>
<proteinExistence type="inferred from homology"/>
<dbReference type="GO" id="GO:0016491">
    <property type="term" value="F:oxidoreductase activity"/>
    <property type="evidence" value="ECO:0007669"/>
    <property type="project" value="UniProtKB-KW"/>
</dbReference>
<dbReference type="AlphaFoldDB" id="A0A2T2NIJ4"/>
<keyword evidence="3" id="KW-0521">NADP</keyword>
<evidence type="ECO:0000313" key="7">
    <source>
        <dbReference type="EMBL" id="PSN65086.1"/>
    </source>
</evidence>
<gene>
    <name evidence="7" type="ORF">BS50DRAFT_589530</name>
</gene>
<reference evidence="7 8" key="1">
    <citation type="journal article" date="2018" name="Front. Microbiol.">
        <title>Genome-Wide Analysis of Corynespora cassiicola Leaf Fall Disease Putative Effectors.</title>
        <authorList>
            <person name="Lopez D."/>
            <person name="Ribeiro S."/>
            <person name="Label P."/>
            <person name="Fumanal B."/>
            <person name="Venisse J.S."/>
            <person name="Kohler A."/>
            <person name="de Oliveira R.R."/>
            <person name="Labutti K."/>
            <person name="Lipzen A."/>
            <person name="Lail K."/>
            <person name="Bauer D."/>
            <person name="Ohm R.A."/>
            <person name="Barry K.W."/>
            <person name="Spatafora J."/>
            <person name="Grigoriev I.V."/>
            <person name="Martin F.M."/>
            <person name="Pujade-Renaud V."/>
        </authorList>
    </citation>
    <scope>NUCLEOTIDE SEQUENCE [LARGE SCALE GENOMIC DNA]</scope>
    <source>
        <strain evidence="7 8">Philippines</strain>
    </source>
</reference>
<organism evidence="7 8">
    <name type="scientific">Corynespora cassiicola Philippines</name>
    <dbReference type="NCBI Taxonomy" id="1448308"/>
    <lineage>
        <taxon>Eukaryota</taxon>
        <taxon>Fungi</taxon>
        <taxon>Dikarya</taxon>
        <taxon>Ascomycota</taxon>
        <taxon>Pezizomycotina</taxon>
        <taxon>Dothideomycetes</taxon>
        <taxon>Pleosporomycetidae</taxon>
        <taxon>Pleosporales</taxon>
        <taxon>Corynesporascaceae</taxon>
        <taxon>Corynespora</taxon>
    </lineage>
</organism>
<accession>A0A2T2NIJ4</accession>
<dbReference type="CDD" id="cd19079">
    <property type="entry name" value="AKR_EcYajO-like"/>
    <property type="match status" value="1"/>
</dbReference>
<dbReference type="FunFam" id="3.20.20.100:FF:000004">
    <property type="entry name" value="Oxidoreductase, aldo/keto reductase"/>
    <property type="match status" value="1"/>
</dbReference>
<keyword evidence="5" id="KW-0843">Virulence</keyword>
<protein>
    <submittedName>
        <fullName evidence="7">Aldo/keto reductase</fullName>
    </submittedName>
</protein>
<keyword evidence="8" id="KW-1185">Reference proteome</keyword>
<dbReference type="Gene3D" id="3.20.20.100">
    <property type="entry name" value="NADP-dependent oxidoreductase domain"/>
    <property type="match status" value="1"/>
</dbReference>
<evidence type="ECO:0000256" key="2">
    <source>
        <dbReference type="ARBA" id="ARBA00007905"/>
    </source>
</evidence>
<evidence type="ECO:0000313" key="8">
    <source>
        <dbReference type="Proteomes" id="UP000240883"/>
    </source>
</evidence>
<comment type="similarity">
    <text evidence="2">Belongs to the aldo/keto reductase family.</text>
</comment>
<dbReference type="PANTHER" id="PTHR43364">
    <property type="entry name" value="NADH-SPECIFIC METHYLGLYOXAL REDUCTASE-RELATED"/>
    <property type="match status" value="1"/>
</dbReference>
<dbReference type="SUPFAM" id="SSF51430">
    <property type="entry name" value="NAD(P)-linked oxidoreductase"/>
    <property type="match status" value="1"/>
</dbReference>
<evidence type="ECO:0000256" key="5">
    <source>
        <dbReference type="ARBA" id="ARBA00023026"/>
    </source>
</evidence>
<dbReference type="InterPro" id="IPR023210">
    <property type="entry name" value="NADP_OxRdtase_dom"/>
</dbReference>
<dbReference type="EMBL" id="KZ678137">
    <property type="protein sequence ID" value="PSN65086.1"/>
    <property type="molecule type" value="Genomic_DNA"/>
</dbReference>
<dbReference type="InterPro" id="IPR050523">
    <property type="entry name" value="AKR_Detox_Biosynth"/>
</dbReference>
<dbReference type="GO" id="GO:0005829">
    <property type="term" value="C:cytosol"/>
    <property type="evidence" value="ECO:0007669"/>
    <property type="project" value="UniProtKB-ARBA"/>
</dbReference>
<evidence type="ECO:0000256" key="3">
    <source>
        <dbReference type="ARBA" id="ARBA00022857"/>
    </source>
</evidence>
<comment type="pathway">
    <text evidence="1">Mycotoxin biosynthesis.</text>
</comment>
<feature type="domain" description="NADP-dependent oxidoreductase" evidence="6">
    <location>
        <begin position="46"/>
        <end position="365"/>
    </location>
</feature>
<evidence type="ECO:0000259" key="6">
    <source>
        <dbReference type="Pfam" id="PF00248"/>
    </source>
</evidence>
<dbReference type="OrthoDB" id="48988at2759"/>
<dbReference type="Proteomes" id="UP000240883">
    <property type="component" value="Unassembled WGS sequence"/>
</dbReference>
<name>A0A2T2NIJ4_CORCC</name>